<dbReference type="OrthoDB" id="9791355at2"/>
<name>C0QDQ9_DESAH</name>
<dbReference type="RefSeq" id="WP_015906062.1">
    <property type="nucleotide sequence ID" value="NC_012108.1"/>
</dbReference>
<accession>C0QDQ9</accession>
<dbReference type="PANTHER" id="PTHR33238:SF7">
    <property type="entry name" value="IRON-DEPENDENT TRANSCRIPTIONAL REGULATOR"/>
    <property type="match status" value="1"/>
</dbReference>
<dbReference type="HOGENOM" id="CLU_069532_3_2_7"/>
<evidence type="ECO:0000313" key="8">
    <source>
        <dbReference type="EMBL" id="ACN17330.1"/>
    </source>
</evidence>
<evidence type="ECO:0000256" key="4">
    <source>
        <dbReference type="ARBA" id="ARBA00023125"/>
    </source>
</evidence>
<dbReference type="KEGG" id="dat:HRM2_42740"/>
<dbReference type="Pfam" id="PF01325">
    <property type="entry name" value="Fe_dep_repress"/>
    <property type="match status" value="1"/>
</dbReference>
<dbReference type="Pfam" id="PF02742">
    <property type="entry name" value="Fe_dep_repr_C"/>
    <property type="match status" value="1"/>
</dbReference>
<dbReference type="GO" id="GO:0046983">
    <property type="term" value="F:protein dimerization activity"/>
    <property type="evidence" value="ECO:0007669"/>
    <property type="project" value="InterPro"/>
</dbReference>
<dbReference type="EMBL" id="CP001087">
    <property type="protein sequence ID" value="ACN17330.1"/>
    <property type="molecule type" value="Genomic_DNA"/>
</dbReference>
<dbReference type="InterPro" id="IPR036388">
    <property type="entry name" value="WH-like_DNA-bd_sf"/>
</dbReference>
<dbReference type="GO" id="GO:0046914">
    <property type="term" value="F:transition metal ion binding"/>
    <property type="evidence" value="ECO:0007669"/>
    <property type="project" value="InterPro"/>
</dbReference>
<dbReference type="InterPro" id="IPR050536">
    <property type="entry name" value="DtxR_MntR_Metal-Reg"/>
</dbReference>
<dbReference type="SMART" id="SM00529">
    <property type="entry name" value="HTH_DTXR"/>
    <property type="match status" value="1"/>
</dbReference>
<dbReference type="STRING" id="177437.HRM2_42740"/>
<evidence type="ECO:0000256" key="6">
    <source>
        <dbReference type="ARBA" id="ARBA00025185"/>
    </source>
</evidence>
<protein>
    <recommendedName>
        <fullName evidence="2">Transcriptional regulator MntR</fullName>
    </recommendedName>
</protein>
<dbReference type="PROSITE" id="PS50944">
    <property type="entry name" value="HTH_DTXR"/>
    <property type="match status" value="1"/>
</dbReference>
<organism evidence="8 9">
    <name type="scientific">Desulforapulum autotrophicum (strain ATCC 43914 / DSM 3382 / VKM B-1955 / HRM2)</name>
    <name type="common">Desulfobacterium autotrophicum</name>
    <dbReference type="NCBI Taxonomy" id="177437"/>
    <lineage>
        <taxon>Bacteria</taxon>
        <taxon>Pseudomonadati</taxon>
        <taxon>Thermodesulfobacteriota</taxon>
        <taxon>Desulfobacteria</taxon>
        <taxon>Desulfobacterales</taxon>
        <taxon>Desulfobacteraceae</taxon>
        <taxon>Desulforapulum</taxon>
    </lineage>
</organism>
<dbReference type="InterPro" id="IPR036390">
    <property type="entry name" value="WH_DNA-bd_sf"/>
</dbReference>
<comment type="function">
    <text evidence="6">In the presence of manganese, represses expression of mntH and mntS. Up-regulates expression of mntP.</text>
</comment>
<feature type="domain" description="HTH dtxR-type" evidence="7">
    <location>
        <begin position="7"/>
        <end position="68"/>
    </location>
</feature>
<dbReference type="SUPFAM" id="SSF46785">
    <property type="entry name" value="Winged helix' DNA-binding domain"/>
    <property type="match status" value="1"/>
</dbReference>
<dbReference type="eggNOG" id="COG1321">
    <property type="taxonomic scope" value="Bacteria"/>
</dbReference>
<evidence type="ECO:0000313" key="9">
    <source>
        <dbReference type="Proteomes" id="UP000000442"/>
    </source>
</evidence>
<proteinExistence type="inferred from homology"/>
<reference evidence="8 9" key="1">
    <citation type="journal article" date="2009" name="Environ. Microbiol.">
        <title>Genome sequence of Desulfobacterium autotrophicum HRM2, a marine sulfate reducer oxidizing organic carbon completely to carbon dioxide.</title>
        <authorList>
            <person name="Strittmatter A.W."/>
            <person name="Liesegang H."/>
            <person name="Rabus R."/>
            <person name="Decker I."/>
            <person name="Amann J."/>
            <person name="Andres S."/>
            <person name="Henne A."/>
            <person name="Fricke W.F."/>
            <person name="Martinez-Arias R."/>
            <person name="Bartels D."/>
            <person name="Goesmann A."/>
            <person name="Krause L."/>
            <person name="Puehler A."/>
            <person name="Klenk H.P."/>
            <person name="Richter M."/>
            <person name="Schuler M."/>
            <person name="Gloeckner F.O."/>
            <person name="Meyerdierks A."/>
            <person name="Gottschalk G."/>
            <person name="Amann R."/>
        </authorList>
    </citation>
    <scope>NUCLEOTIDE SEQUENCE [LARGE SCALE GENOMIC DNA]</scope>
    <source>
        <strain evidence="9">ATCC 43914 / DSM 3382 / HRM2</strain>
    </source>
</reference>
<evidence type="ECO:0000256" key="1">
    <source>
        <dbReference type="ARBA" id="ARBA00007871"/>
    </source>
</evidence>
<dbReference type="Gene3D" id="1.10.60.10">
    <property type="entry name" value="Iron dependent repressor, metal binding and dimerisation domain"/>
    <property type="match status" value="1"/>
</dbReference>
<dbReference type="SUPFAM" id="SSF47979">
    <property type="entry name" value="Iron-dependent repressor protein, dimerization domain"/>
    <property type="match status" value="1"/>
</dbReference>
<keyword evidence="4" id="KW-0238">DNA-binding</keyword>
<sequence>MIKKPGLSESLEDYLETILALQRANTVARSKDIAQRLNIKRGSVTGTLKKLANSDLVNYEPYGYVTLTPEGKKRALEIERRHVFLKDFLYRILNVDAETADRTACRMEHAMDKQVFDKFKAFVKKIDTCPHSDLHHDT</sequence>
<dbReference type="InterPro" id="IPR001367">
    <property type="entry name" value="Fe_dep_repressor"/>
</dbReference>
<dbReference type="InterPro" id="IPR022689">
    <property type="entry name" value="Iron_dep_repressor"/>
</dbReference>
<evidence type="ECO:0000256" key="5">
    <source>
        <dbReference type="ARBA" id="ARBA00023163"/>
    </source>
</evidence>
<dbReference type="Proteomes" id="UP000000442">
    <property type="component" value="Chromosome"/>
</dbReference>
<evidence type="ECO:0000256" key="2">
    <source>
        <dbReference type="ARBA" id="ARBA00022386"/>
    </source>
</evidence>
<keyword evidence="5" id="KW-0804">Transcription</keyword>
<dbReference type="AlphaFoldDB" id="C0QDQ9"/>
<evidence type="ECO:0000259" key="7">
    <source>
        <dbReference type="PROSITE" id="PS50944"/>
    </source>
</evidence>
<dbReference type="InterPro" id="IPR022687">
    <property type="entry name" value="HTH_DTXR"/>
</dbReference>
<keyword evidence="3" id="KW-0805">Transcription regulation</keyword>
<comment type="similarity">
    <text evidence="1">Belongs to the DtxR/MntR family.</text>
</comment>
<keyword evidence="9" id="KW-1185">Reference proteome</keyword>
<dbReference type="PANTHER" id="PTHR33238">
    <property type="entry name" value="IRON (METAL) DEPENDENT REPRESSOR, DTXR FAMILY"/>
    <property type="match status" value="1"/>
</dbReference>
<evidence type="ECO:0000256" key="3">
    <source>
        <dbReference type="ARBA" id="ARBA00023015"/>
    </source>
</evidence>
<dbReference type="InterPro" id="IPR036421">
    <property type="entry name" value="Fe_dep_repressor_sf"/>
</dbReference>
<dbReference type="GO" id="GO:0003677">
    <property type="term" value="F:DNA binding"/>
    <property type="evidence" value="ECO:0007669"/>
    <property type="project" value="UniProtKB-KW"/>
</dbReference>
<dbReference type="Gene3D" id="1.10.10.10">
    <property type="entry name" value="Winged helix-like DNA-binding domain superfamily/Winged helix DNA-binding domain"/>
    <property type="match status" value="1"/>
</dbReference>
<dbReference type="GO" id="GO:0003700">
    <property type="term" value="F:DNA-binding transcription factor activity"/>
    <property type="evidence" value="ECO:0007669"/>
    <property type="project" value="InterPro"/>
</dbReference>
<gene>
    <name evidence="8" type="ordered locus">HRM2_42740</name>
</gene>